<proteinExistence type="predicted"/>
<gene>
    <name evidence="1" type="ORF">N018_04460</name>
</gene>
<dbReference type="Proteomes" id="UP000019089">
    <property type="component" value="Chromosome"/>
</dbReference>
<evidence type="ECO:0000313" key="2">
    <source>
        <dbReference type="Proteomes" id="UP000019089"/>
    </source>
</evidence>
<dbReference type="STRING" id="1357279.N018_04460"/>
<dbReference type="AlphaFoldDB" id="W0MQM5"/>
<accession>W0MQM5</accession>
<dbReference type="EMBL" id="CP007014">
    <property type="protein sequence ID" value="AHG39530.1"/>
    <property type="molecule type" value="Genomic_DNA"/>
</dbReference>
<evidence type="ECO:0000313" key="1">
    <source>
        <dbReference type="EMBL" id="AHG39530.1"/>
    </source>
</evidence>
<name>W0MQM5_PSESX</name>
<dbReference type="HOGENOM" id="CLU_218400_0_0_6"/>
<sequence>MRSELPGISKVRLLRRAAGAVLLVAGMVWRAERELSWLQARGF</sequence>
<dbReference type="KEGG" id="psyr:N018_04460"/>
<reference evidence="1 2" key="1">
    <citation type="submission" date="2013-12" db="EMBL/GenBank/DDBJ databases">
        <title>Interactions Between Genome Architecture and Virulence Genes in Pseudomonas syringae, strain CC1557 as a model.</title>
        <authorList>
            <person name="Baltrus D."/>
            <person name="Hockett K."/>
            <person name="Karlsrud E."/>
            <person name="Dougherty K."/>
            <person name="Nishimura M."/>
        </authorList>
    </citation>
    <scope>NUCLEOTIDE SEQUENCE [LARGE SCALE GENOMIC DNA]</scope>
    <source>
        <strain evidence="1 2">CC1557</strain>
    </source>
</reference>
<organism evidence="1 2">
    <name type="scientific">Pseudomonas syringae CC1557</name>
    <dbReference type="NCBI Taxonomy" id="1357279"/>
    <lineage>
        <taxon>Bacteria</taxon>
        <taxon>Pseudomonadati</taxon>
        <taxon>Pseudomonadota</taxon>
        <taxon>Gammaproteobacteria</taxon>
        <taxon>Pseudomonadales</taxon>
        <taxon>Pseudomonadaceae</taxon>
        <taxon>Pseudomonas</taxon>
        <taxon>Pseudomonas syringae</taxon>
    </lineage>
</organism>
<protein>
    <submittedName>
        <fullName evidence="1">Uncharacterized protein</fullName>
    </submittedName>
</protein>